<dbReference type="Proteomes" id="UP001164539">
    <property type="component" value="Chromosome 1"/>
</dbReference>
<sequence length="525" mass="59636">MESISFKLNSAFVELLALLILCYLWRIMAKSRSKSYKKNTVPEPRGAWPLIGHLHLLIGDEPICKTLAAIADKSGPIYSLKLGKHPTLIVSSWEIVKDCFTTNDRVLATRPNIATGRYLGYDSAIFALAPYGKYWREIRKIAVNDLLSSHRLEMLKHVRYSEIDKFVKDLNSLCAENSSKSAKVTISKMIEQLTFNINLNLIAGKRFSGREYSEKGGEAWRIMKAVKEATYLSGVFVLGDAIPWLEWVDFQGHVGAMKRTAKEIDCVIGNWLDEHIQRKLQSRSNGERDFMDVLLSKLEEDAVMSGHTRDTVIKATAFILIFTGAESTYLGITWTLSLLLNHPKEMKKAQEELDNLVGRERWVEESDIKNLKYFQAIVKETLRLNPPGPVTGMREAMEDCQIAGYHVPKGTRLIVNIWKLHRDPRMWEDPSEFKPERFLTTHADVDGSSHNFEYIPFSYGRRSCPGMTSGLKIVHLTVARILQGFDLQTVGNMPVDMQEGLGIALPKLKPLEVVITPRLHKDLYK</sequence>
<protein>
    <submittedName>
        <fullName evidence="1">Cytochrome P450</fullName>
    </submittedName>
</protein>
<gene>
    <name evidence="1" type="ORF">OWV82_001373</name>
</gene>
<proteinExistence type="predicted"/>
<accession>A0ACC1YYA0</accession>
<keyword evidence="2" id="KW-1185">Reference proteome</keyword>
<evidence type="ECO:0000313" key="1">
    <source>
        <dbReference type="EMBL" id="KAJ4728446.1"/>
    </source>
</evidence>
<name>A0ACC1YYA0_MELAZ</name>
<comment type="caution">
    <text evidence="1">The sequence shown here is derived from an EMBL/GenBank/DDBJ whole genome shotgun (WGS) entry which is preliminary data.</text>
</comment>
<organism evidence="1 2">
    <name type="scientific">Melia azedarach</name>
    <name type="common">Chinaberry tree</name>
    <dbReference type="NCBI Taxonomy" id="155640"/>
    <lineage>
        <taxon>Eukaryota</taxon>
        <taxon>Viridiplantae</taxon>
        <taxon>Streptophyta</taxon>
        <taxon>Embryophyta</taxon>
        <taxon>Tracheophyta</taxon>
        <taxon>Spermatophyta</taxon>
        <taxon>Magnoliopsida</taxon>
        <taxon>eudicotyledons</taxon>
        <taxon>Gunneridae</taxon>
        <taxon>Pentapetalae</taxon>
        <taxon>rosids</taxon>
        <taxon>malvids</taxon>
        <taxon>Sapindales</taxon>
        <taxon>Meliaceae</taxon>
        <taxon>Melia</taxon>
    </lineage>
</organism>
<dbReference type="EMBL" id="CM051394">
    <property type="protein sequence ID" value="KAJ4728446.1"/>
    <property type="molecule type" value="Genomic_DNA"/>
</dbReference>
<reference evidence="1 2" key="1">
    <citation type="journal article" date="2023" name="Science">
        <title>Complex scaffold remodeling in plant triterpene biosynthesis.</title>
        <authorList>
            <person name="De La Pena R."/>
            <person name="Hodgson H."/>
            <person name="Liu J.C."/>
            <person name="Stephenson M.J."/>
            <person name="Martin A.C."/>
            <person name="Owen C."/>
            <person name="Harkess A."/>
            <person name="Leebens-Mack J."/>
            <person name="Jimenez L.E."/>
            <person name="Osbourn A."/>
            <person name="Sattely E.S."/>
        </authorList>
    </citation>
    <scope>NUCLEOTIDE SEQUENCE [LARGE SCALE GENOMIC DNA]</scope>
    <source>
        <strain evidence="2">cv. JPN11</strain>
        <tissue evidence="1">Leaf</tissue>
    </source>
</reference>
<evidence type="ECO:0000313" key="2">
    <source>
        <dbReference type="Proteomes" id="UP001164539"/>
    </source>
</evidence>